<evidence type="ECO:0000313" key="9">
    <source>
        <dbReference type="WBParaSite" id="jg3724"/>
    </source>
</evidence>
<keyword evidence="8" id="KW-1185">Reference proteome</keyword>
<evidence type="ECO:0000256" key="2">
    <source>
        <dbReference type="ARBA" id="ARBA00006148"/>
    </source>
</evidence>
<evidence type="ECO:0000256" key="4">
    <source>
        <dbReference type="ARBA" id="ARBA00022692"/>
    </source>
</evidence>
<dbReference type="InterPro" id="IPR050746">
    <property type="entry name" value="DAACS"/>
</dbReference>
<feature type="transmembrane region" description="Helical" evidence="7">
    <location>
        <begin position="78"/>
        <end position="100"/>
    </location>
</feature>
<dbReference type="PRINTS" id="PR00173">
    <property type="entry name" value="EDTRNSPORT"/>
</dbReference>
<accession>A0A915EC44</accession>
<dbReference type="Gene3D" id="1.10.3860.10">
    <property type="entry name" value="Sodium:dicarboxylate symporter"/>
    <property type="match status" value="1"/>
</dbReference>
<evidence type="ECO:0000313" key="8">
    <source>
        <dbReference type="Proteomes" id="UP000887574"/>
    </source>
</evidence>
<keyword evidence="5 7" id="KW-1133">Transmembrane helix</keyword>
<reference evidence="9" key="1">
    <citation type="submission" date="2022-11" db="UniProtKB">
        <authorList>
            <consortium name="WormBaseParasite"/>
        </authorList>
    </citation>
    <scope>IDENTIFICATION</scope>
</reference>
<dbReference type="GO" id="GO:0005313">
    <property type="term" value="F:L-glutamate transmembrane transporter activity"/>
    <property type="evidence" value="ECO:0007669"/>
    <property type="project" value="TreeGrafter"/>
</dbReference>
<evidence type="ECO:0000256" key="5">
    <source>
        <dbReference type="ARBA" id="ARBA00022989"/>
    </source>
</evidence>
<dbReference type="AlphaFoldDB" id="A0A915EC44"/>
<dbReference type="WBParaSite" id="jg3724">
    <property type="protein sequence ID" value="jg3724"/>
    <property type="gene ID" value="jg3724"/>
</dbReference>
<organism evidence="8 9">
    <name type="scientific">Ditylenchus dipsaci</name>
    <dbReference type="NCBI Taxonomy" id="166011"/>
    <lineage>
        <taxon>Eukaryota</taxon>
        <taxon>Metazoa</taxon>
        <taxon>Ecdysozoa</taxon>
        <taxon>Nematoda</taxon>
        <taxon>Chromadorea</taxon>
        <taxon>Rhabditida</taxon>
        <taxon>Tylenchina</taxon>
        <taxon>Tylenchomorpha</taxon>
        <taxon>Sphaerularioidea</taxon>
        <taxon>Anguinidae</taxon>
        <taxon>Anguininae</taxon>
        <taxon>Ditylenchus</taxon>
    </lineage>
</organism>
<dbReference type="InterPro" id="IPR036458">
    <property type="entry name" value="Na:dicarbo_symporter_sf"/>
</dbReference>
<evidence type="ECO:0000256" key="3">
    <source>
        <dbReference type="ARBA" id="ARBA00022448"/>
    </source>
</evidence>
<feature type="transmembrane region" description="Helical" evidence="7">
    <location>
        <begin position="38"/>
        <end position="58"/>
    </location>
</feature>
<comment type="similarity">
    <text evidence="2 7">Belongs to the dicarboxylate/amino acid:cation symporter (DAACS) (TC 2.A.23) family.</text>
</comment>
<sequence>MDTSLDLIRNMFPENLVQANPPTTAEEKFDLKERGLEYFDGMNVLGVIVFFICFGIVVGQMRDETKVLVDFFSSLEKVIMRIVLYIMKISPFGIFCLISSQIMQVEDLGKTFIGMGVFVLTVFAGLLIHSLITLPLIFFITTRQNPFSFMQGLAQALITGFGISSSFEILKSNKKLNI</sequence>
<protein>
    <recommendedName>
        <fullName evidence="7">Amino acid transporter</fullName>
    </recommendedName>
</protein>
<dbReference type="PANTHER" id="PTHR11958">
    <property type="entry name" value="SODIUM/DICARBOXYLATE SYMPORTER-RELATED"/>
    <property type="match status" value="1"/>
</dbReference>
<proteinExistence type="inferred from homology"/>
<dbReference type="Proteomes" id="UP000887574">
    <property type="component" value="Unplaced"/>
</dbReference>
<dbReference type="PANTHER" id="PTHR11958:SF99">
    <property type="entry name" value="SODIUM-DEPENDENT EXCITATORY AMINO ACID TRANSPORTER GLT-6-RELATED"/>
    <property type="match status" value="1"/>
</dbReference>
<name>A0A915EC44_9BILA</name>
<evidence type="ECO:0000256" key="7">
    <source>
        <dbReference type="RuleBase" id="RU361216"/>
    </source>
</evidence>
<dbReference type="InterPro" id="IPR001991">
    <property type="entry name" value="Na-dicarboxylate_symporter"/>
</dbReference>
<evidence type="ECO:0000256" key="6">
    <source>
        <dbReference type="ARBA" id="ARBA00023136"/>
    </source>
</evidence>
<comment type="subcellular location">
    <subcellularLocation>
        <location evidence="1 7">Membrane</location>
        <topology evidence="1 7">Multi-pass membrane protein</topology>
    </subcellularLocation>
</comment>
<comment type="caution">
    <text evidence="7">Lacks conserved residue(s) required for the propagation of feature annotation.</text>
</comment>
<evidence type="ECO:0000256" key="1">
    <source>
        <dbReference type="ARBA" id="ARBA00004141"/>
    </source>
</evidence>
<feature type="transmembrane region" description="Helical" evidence="7">
    <location>
        <begin position="112"/>
        <end position="140"/>
    </location>
</feature>
<dbReference type="GO" id="GO:0005886">
    <property type="term" value="C:plasma membrane"/>
    <property type="evidence" value="ECO:0007669"/>
    <property type="project" value="TreeGrafter"/>
</dbReference>
<keyword evidence="7" id="KW-0769">Symport</keyword>
<dbReference type="GO" id="GO:0015175">
    <property type="term" value="F:neutral L-amino acid transmembrane transporter activity"/>
    <property type="evidence" value="ECO:0007669"/>
    <property type="project" value="TreeGrafter"/>
</dbReference>
<dbReference type="GO" id="GO:0015501">
    <property type="term" value="F:glutamate:sodium symporter activity"/>
    <property type="evidence" value="ECO:0007669"/>
    <property type="project" value="TreeGrafter"/>
</dbReference>
<dbReference type="Pfam" id="PF00375">
    <property type="entry name" value="SDF"/>
    <property type="match status" value="1"/>
</dbReference>
<keyword evidence="3 7" id="KW-0813">Transport</keyword>
<keyword evidence="4 7" id="KW-0812">Transmembrane</keyword>
<keyword evidence="6 7" id="KW-0472">Membrane</keyword>
<dbReference type="SUPFAM" id="SSF118215">
    <property type="entry name" value="Proton glutamate symport protein"/>
    <property type="match status" value="1"/>
</dbReference>